<feature type="transmembrane region" description="Helical" evidence="9">
    <location>
        <begin position="499"/>
        <end position="516"/>
    </location>
</feature>
<dbReference type="PROSITE" id="PS51108">
    <property type="entry name" value="PTS_EIID"/>
    <property type="match status" value="1"/>
</dbReference>
<feature type="transmembrane region" description="Helical" evidence="9">
    <location>
        <begin position="523"/>
        <end position="544"/>
    </location>
</feature>
<dbReference type="Pfam" id="PF03613">
    <property type="entry name" value="EIID-AGA"/>
    <property type="match status" value="2"/>
</dbReference>
<dbReference type="InterPro" id="IPR004704">
    <property type="entry name" value="PTS_IID_man"/>
</dbReference>
<evidence type="ECO:0000256" key="2">
    <source>
        <dbReference type="ARBA" id="ARBA00022448"/>
    </source>
</evidence>
<evidence type="ECO:0000256" key="9">
    <source>
        <dbReference type="SAM" id="Phobius"/>
    </source>
</evidence>
<feature type="transmembrane region" description="Helical" evidence="9">
    <location>
        <begin position="141"/>
        <end position="160"/>
    </location>
</feature>
<accession>A0A1W2B7V1</accession>
<name>A0A1W2B7V1_KIBAR</name>
<comment type="subcellular location">
    <subcellularLocation>
        <location evidence="1">Cell membrane</location>
        <topology evidence="1">Multi-pass membrane protein</topology>
    </subcellularLocation>
</comment>
<evidence type="ECO:0000256" key="6">
    <source>
        <dbReference type="ARBA" id="ARBA00022692"/>
    </source>
</evidence>
<evidence type="ECO:0000256" key="7">
    <source>
        <dbReference type="ARBA" id="ARBA00022989"/>
    </source>
</evidence>
<feature type="transmembrane region" description="Helical" evidence="9">
    <location>
        <begin position="40"/>
        <end position="60"/>
    </location>
</feature>
<proteinExistence type="predicted"/>
<dbReference type="EMBL" id="FWXV01000001">
    <property type="protein sequence ID" value="SMC69057.1"/>
    <property type="molecule type" value="Genomic_DNA"/>
</dbReference>
<evidence type="ECO:0000256" key="4">
    <source>
        <dbReference type="ARBA" id="ARBA00022597"/>
    </source>
</evidence>
<feature type="transmembrane region" description="Helical" evidence="9">
    <location>
        <begin position="411"/>
        <end position="433"/>
    </location>
</feature>
<evidence type="ECO:0000256" key="3">
    <source>
        <dbReference type="ARBA" id="ARBA00022475"/>
    </source>
</evidence>
<reference evidence="10 11" key="1">
    <citation type="submission" date="2017-04" db="EMBL/GenBank/DDBJ databases">
        <authorList>
            <person name="Afonso C.L."/>
            <person name="Miller P.J."/>
            <person name="Scott M.A."/>
            <person name="Spackman E."/>
            <person name="Goraichik I."/>
            <person name="Dimitrov K.M."/>
            <person name="Suarez D.L."/>
            <person name="Swayne D.E."/>
        </authorList>
    </citation>
    <scope>NUCLEOTIDE SEQUENCE [LARGE SCALE GENOMIC DNA]</scope>
    <source>
        <strain evidence="10 11">DSM 43828</strain>
    </source>
</reference>
<evidence type="ECO:0000256" key="1">
    <source>
        <dbReference type="ARBA" id="ARBA00004651"/>
    </source>
</evidence>
<sequence length="546" mass="57325">MSVGQALLLAFIAGFAYFSRRFMGDLFLERAIVLGPVTGLILGDLPTGLVVGASLELIFIGAADIGGSVPPNLAIGSILGTALAIDSGLDPGQALLVAVPAALLGSFGELLAKAVSSVFVTGAERYADRGSTRGITAMLHLGNLVHFLCIAVPTYLGLVLGNDVVRGLADSIRGPVGDGLAVAGAVLPALGFALLMNTLVTTSLLPFFFIGFLLAAYTGFGVLGVALLGAMIAALWISRKGGIRLVRAESDEEAGALVPKKDQRRLFWRSFAVQSAFSFDRMQAIGFTWGMMPLLKRIYPDRTDLSAALKRHLTFFNTHPWLPGPIYALVADLETRHATKPVKQPAEKKDGVNGSAVADDIGASDVSVQTIQGVKGSLMGPLAGVGDSAFHGTLRPIFSGIGASLGMQANLLAPLIFLVPVNIVHVVVRWLTLKAGFRLGSRLFERIDQSALRRLMEGASITGLMGVGALVGTWLVVNVPLSYIEGKATIKLQEMLDHIMPKLVPLLITLLVFWLVRRGANAVLILIGLAVGGFALGALGVLGVPS</sequence>
<dbReference type="Pfam" id="PF03609">
    <property type="entry name" value="EII-Sor"/>
    <property type="match status" value="1"/>
</dbReference>
<dbReference type="AlphaFoldDB" id="A0A1W2B7V1"/>
<keyword evidence="5" id="KW-0598">Phosphotransferase system</keyword>
<protein>
    <submittedName>
        <fullName evidence="10">PTS system, mannose-specific IID component</fullName>
    </submittedName>
</protein>
<feature type="transmembrane region" description="Helical" evidence="9">
    <location>
        <begin position="454"/>
        <end position="479"/>
    </location>
</feature>
<dbReference type="InterPro" id="IPR004700">
    <property type="entry name" value="PTS_IIC_man"/>
</dbReference>
<feature type="transmembrane region" description="Helical" evidence="9">
    <location>
        <begin position="180"/>
        <end position="200"/>
    </location>
</feature>
<keyword evidence="4" id="KW-0762">Sugar transport</keyword>
<dbReference type="OrthoDB" id="9811533at2"/>
<keyword evidence="6 9" id="KW-0812">Transmembrane</keyword>
<evidence type="ECO:0000256" key="5">
    <source>
        <dbReference type="ARBA" id="ARBA00022683"/>
    </source>
</evidence>
<keyword evidence="7 9" id="KW-1133">Transmembrane helix</keyword>
<evidence type="ECO:0000256" key="8">
    <source>
        <dbReference type="ARBA" id="ARBA00023136"/>
    </source>
</evidence>
<gene>
    <name evidence="10" type="ORF">SAMN05661093_01454</name>
</gene>
<keyword evidence="11" id="KW-1185">Reference proteome</keyword>
<dbReference type="Proteomes" id="UP000192674">
    <property type="component" value="Unassembled WGS sequence"/>
</dbReference>
<dbReference type="RefSeq" id="WP_084425171.1">
    <property type="nucleotide sequence ID" value="NZ_FWXV01000001.1"/>
</dbReference>
<evidence type="ECO:0000313" key="10">
    <source>
        <dbReference type="EMBL" id="SMC69057.1"/>
    </source>
</evidence>
<keyword evidence="2" id="KW-0813">Transport</keyword>
<evidence type="ECO:0000313" key="11">
    <source>
        <dbReference type="Proteomes" id="UP000192674"/>
    </source>
</evidence>
<dbReference type="InterPro" id="IPR050303">
    <property type="entry name" value="GatZ_KbaZ_carbometab"/>
</dbReference>
<feature type="transmembrane region" description="Helical" evidence="9">
    <location>
        <begin position="72"/>
        <end position="89"/>
    </location>
</feature>
<feature type="transmembrane region" description="Helical" evidence="9">
    <location>
        <begin position="95"/>
        <end position="120"/>
    </location>
</feature>
<keyword evidence="8 9" id="KW-0472">Membrane</keyword>
<dbReference type="GO" id="GO:0009401">
    <property type="term" value="P:phosphoenolpyruvate-dependent sugar phosphotransferase system"/>
    <property type="evidence" value="ECO:0007669"/>
    <property type="project" value="UniProtKB-KW"/>
</dbReference>
<dbReference type="PANTHER" id="PTHR32502">
    <property type="entry name" value="N-ACETYLGALACTOSAMINE PERMEASE II COMPONENT-RELATED"/>
    <property type="match status" value="1"/>
</dbReference>
<keyword evidence="3" id="KW-1003">Cell membrane</keyword>
<feature type="transmembrane region" description="Helical" evidence="9">
    <location>
        <begin position="207"/>
        <end position="237"/>
    </location>
</feature>
<dbReference type="PANTHER" id="PTHR32502:SF23">
    <property type="entry name" value="TRANSPORT PROTEIN, PTS SYSTEM"/>
    <property type="match status" value="1"/>
</dbReference>
<dbReference type="PROSITE" id="PS51106">
    <property type="entry name" value="PTS_EIIC_TYPE_4"/>
    <property type="match status" value="1"/>
</dbReference>
<dbReference type="GO" id="GO:0005886">
    <property type="term" value="C:plasma membrane"/>
    <property type="evidence" value="ECO:0007669"/>
    <property type="project" value="UniProtKB-SubCell"/>
</dbReference>
<organism evidence="10 11">
    <name type="scientific">Kibdelosporangium aridum</name>
    <dbReference type="NCBI Taxonomy" id="2030"/>
    <lineage>
        <taxon>Bacteria</taxon>
        <taxon>Bacillati</taxon>
        <taxon>Actinomycetota</taxon>
        <taxon>Actinomycetes</taxon>
        <taxon>Pseudonocardiales</taxon>
        <taxon>Pseudonocardiaceae</taxon>
        <taxon>Kibdelosporangium</taxon>
    </lineage>
</organism>